<keyword evidence="1" id="KW-1133">Transmembrane helix</keyword>
<dbReference type="AlphaFoldDB" id="A0A542YRA4"/>
<dbReference type="InterPro" id="IPR050772">
    <property type="entry name" value="Hydratase-Decarb/MhpD_sf"/>
</dbReference>
<keyword evidence="1" id="KW-0472">Membrane</keyword>
<sequence length="367" mass="38135">MLVLVGALALFAVNLSVLTLVYGVFAPVAFAVAAAQAGALLLSVDRPREATGWAVSAGFATALLTVGDAPLPWPVPAVGVVTQVVLVVVIGGLRRVGAPVGRGAHTMLDEQATKQAFKTLWAAHEGGYTVDGIPEEVRPRTRAEGYAVQAHFAGETAAVAGWKIAATSQAGQDHLQVDGPLAGRVLSERLLEPGQPVPLDGNFMNLAELEYAFRMVTDLPPRDTAYSEQEVLDAAGELLLSWEIPSTRFDAVETVGEAQLIADNACGFHLVVQPAADQDWKGVDLAAETPSATHSSGLVHDGAGHRVLGGPVPALTWLVNELSGHGITLEAGQLVTTGTCAVPMPIAPGDSVTGDYGRFGSLTVTFC</sequence>
<protein>
    <submittedName>
        <fullName evidence="2">2-keto-4-pentenoate hydratase</fullName>
    </submittedName>
</protein>
<evidence type="ECO:0000313" key="3">
    <source>
        <dbReference type="Proteomes" id="UP000319516"/>
    </source>
</evidence>
<reference evidence="2 3" key="1">
    <citation type="submission" date="2019-06" db="EMBL/GenBank/DDBJ databases">
        <title>Sequencing the genomes of 1000 actinobacteria strains.</title>
        <authorList>
            <person name="Klenk H.-P."/>
        </authorList>
    </citation>
    <scope>NUCLEOTIDE SEQUENCE [LARGE SCALE GENOMIC DNA]</scope>
    <source>
        <strain evidence="2 3">DSM 12335</strain>
    </source>
</reference>
<comment type="caution">
    <text evidence="2">The sequence shown here is derived from an EMBL/GenBank/DDBJ whole genome shotgun (WGS) entry which is preliminary data.</text>
</comment>
<gene>
    <name evidence="2" type="ORF">FB467_1574</name>
</gene>
<keyword evidence="3" id="KW-1185">Reference proteome</keyword>
<dbReference type="PANTHER" id="PTHR30143">
    <property type="entry name" value="ACID HYDRATASE"/>
    <property type="match status" value="1"/>
</dbReference>
<dbReference type="InterPro" id="IPR036663">
    <property type="entry name" value="Fumarylacetoacetase_C_sf"/>
</dbReference>
<dbReference type="PANTHER" id="PTHR30143:SF0">
    <property type="entry name" value="2-KETO-4-PENTENOATE HYDRATASE"/>
    <property type="match status" value="1"/>
</dbReference>
<keyword evidence="1" id="KW-0812">Transmembrane</keyword>
<proteinExistence type="predicted"/>
<accession>A0A542YRA4</accession>
<evidence type="ECO:0000256" key="1">
    <source>
        <dbReference type="SAM" id="Phobius"/>
    </source>
</evidence>
<feature type="transmembrane region" description="Helical" evidence="1">
    <location>
        <begin position="73"/>
        <end position="93"/>
    </location>
</feature>
<dbReference type="EMBL" id="VFOP01000001">
    <property type="protein sequence ID" value="TQL50464.1"/>
    <property type="molecule type" value="Genomic_DNA"/>
</dbReference>
<dbReference type="Proteomes" id="UP000319516">
    <property type="component" value="Unassembled WGS sequence"/>
</dbReference>
<dbReference type="SUPFAM" id="SSF56529">
    <property type="entry name" value="FAH"/>
    <property type="match status" value="1"/>
</dbReference>
<organism evidence="2 3">
    <name type="scientific">Ornithinicoccus hortensis</name>
    <dbReference type="NCBI Taxonomy" id="82346"/>
    <lineage>
        <taxon>Bacteria</taxon>
        <taxon>Bacillati</taxon>
        <taxon>Actinomycetota</taxon>
        <taxon>Actinomycetes</taxon>
        <taxon>Micrococcales</taxon>
        <taxon>Intrasporangiaceae</taxon>
        <taxon>Ornithinicoccus</taxon>
    </lineage>
</organism>
<name>A0A542YRA4_9MICO</name>
<dbReference type="GO" id="GO:0005737">
    <property type="term" value="C:cytoplasm"/>
    <property type="evidence" value="ECO:0007669"/>
    <property type="project" value="TreeGrafter"/>
</dbReference>
<dbReference type="GO" id="GO:0008684">
    <property type="term" value="F:2-oxopent-4-enoate hydratase activity"/>
    <property type="evidence" value="ECO:0007669"/>
    <property type="project" value="TreeGrafter"/>
</dbReference>
<dbReference type="Gene3D" id="3.90.850.10">
    <property type="entry name" value="Fumarylacetoacetase-like, C-terminal domain"/>
    <property type="match status" value="1"/>
</dbReference>
<evidence type="ECO:0000313" key="2">
    <source>
        <dbReference type="EMBL" id="TQL50464.1"/>
    </source>
</evidence>